<comment type="subcellular location">
    <subcellularLocation>
        <location evidence="4">Cytoplasm</location>
    </subcellularLocation>
</comment>
<feature type="binding site" evidence="4">
    <location>
        <position position="204"/>
    </location>
    <ligand>
        <name>[4Fe-4S] cluster</name>
        <dbReference type="ChEBI" id="CHEBI:49883"/>
    </ligand>
</feature>
<dbReference type="GO" id="GO:0019379">
    <property type="term" value="P:sulfate assimilation, phosphoadenylyl sulfate reduction by phosphoadenylyl-sulfate reductase (thioredoxin)"/>
    <property type="evidence" value="ECO:0007669"/>
    <property type="project" value="UniProtKB-UniRule"/>
</dbReference>
<evidence type="ECO:0000313" key="7">
    <source>
        <dbReference type="Proteomes" id="UP000612585"/>
    </source>
</evidence>
<comment type="similarity">
    <text evidence="1 4">Belongs to the PAPS reductase family. CysH subfamily.</text>
</comment>
<dbReference type="NCBIfam" id="TIGR00434">
    <property type="entry name" value="cysH"/>
    <property type="match status" value="1"/>
</dbReference>
<reference evidence="6" key="1">
    <citation type="submission" date="2021-01" db="EMBL/GenBank/DDBJ databases">
        <title>Whole genome shotgun sequence of Virgisporangium aurantiacum NBRC 16421.</title>
        <authorList>
            <person name="Komaki H."/>
            <person name="Tamura T."/>
        </authorList>
    </citation>
    <scope>NUCLEOTIDE SEQUENCE</scope>
    <source>
        <strain evidence="6">NBRC 16421</strain>
    </source>
</reference>
<keyword evidence="4" id="KW-0411">Iron-sulfur</keyword>
<dbReference type="GO" id="GO:0005737">
    <property type="term" value="C:cytoplasm"/>
    <property type="evidence" value="ECO:0007669"/>
    <property type="project" value="UniProtKB-SubCell"/>
</dbReference>
<evidence type="ECO:0000256" key="3">
    <source>
        <dbReference type="ARBA" id="ARBA00024327"/>
    </source>
</evidence>
<feature type="domain" description="Phosphoadenosine phosphosulphate reductase" evidence="5">
    <location>
        <begin position="46"/>
        <end position="206"/>
    </location>
</feature>
<keyword evidence="7" id="KW-1185">Reference proteome</keyword>
<dbReference type="InterPro" id="IPR004511">
    <property type="entry name" value="PAPS/APS_Rdtase"/>
</dbReference>
<dbReference type="PIRSF" id="PIRSF000857">
    <property type="entry name" value="PAPS_reductase"/>
    <property type="match status" value="1"/>
</dbReference>
<feature type="binding site" evidence="4">
    <location>
        <position position="201"/>
    </location>
    <ligand>
        <name>[4Fe-4S] cluster</name>
        <dbReference type="ChEBI" id="CHEBI:49883"/>
    </ligand>
</feature>
<dbReference type="EMBL" id="BOPG01000006">
    <property type="protein sequence ID" value="GIJ53430.1"/>
    <property type="molecule type" value="Genomic_DNA"/>
</dbReference>
<comment type="cofactor">
    <cofactor evidence="4">
        <name>[4Fe-4S] cluster</name>
        <dbReference type="ChEBI" id="CHEBI:49883"/>
    </cofactor>
    <text evidence="4">Binds 1 [4Fe-4S] cluster per subunit.</text>
</comment>
<dbReference type="GO" id="GO:0046872">
    <property type="term" value="F:metal ion binding"/>
    <property type="evidence" value="ECO:0007669"/>
    <property type="project" value="UniProtKB-KW"/>
</dbReference>
<feature type="active site" description="Nucleophile; cysteine thiosulfonate intermediate" evidence="4">
    <location>
        <position position="227"/>
    </location>
</feature>
<dbReference type="NCBIfam" id="NF002537">
    <property type="entry name" value="PRK02090.1"/>
    <property type="match status" value="1"/>
</dbReference>
<evidence type="ECO:0000256" key="1">
    <source>
        <dbReference type="ARBA" id="ARBA00009732"/>
    </source>
</evidence>
<comment type="pathway">
    <text evidence="3 4">Sulfur metabolism; hydrogen sulfide biosynthesis; sulfite from sulfate.</text>
</comment>
<gene>
    <name evidence="4 6" type="primary">cysH</name>
    <name evidence="6" type="ORF">Vau01_009460</name>
</gene>
<dbReference type="InterPro" id="IPR002500">
    <property type="entry name" value="PAPS_reduct_dom"/>
</dbReference>
<dbReference type="PANTHER" id="PTHR46509">
    <property type="entry name" value="PHOSPHOADENOSINE PHOSPHOSULFATE REDUCTASE"/>
    <property type="match status" value="1"/>
</dbReference>
<keyword evidence="2 4" id="KW-0560">Oxidoreductase</keyword>
<keyword evidence="4" id="KW-0479">Metal-binding</keyword>
<comment type="function">
    <text evidence="4">Catalyzes the formation of sulfite from adenosine 5'-phosphosulfate (APS) using thioredoxin as an electron donor.</text>
</comment>
<dbReference type="Gene3D" id="3.40.50.620">
    <property type="entry name" value="HUPs"/>
    <property type="match status" value="1"/>
</dbReference>
<dbReference type="GO" id="GO:0051539">
    <property type="term" value="F:4 iron, 4 sulfur cluster binding"/>
    <property type="evidence" value="ECO:0007669"/>
    <property type="project" value="UniProtKB-UniRule"/>
</dbReference>
<evidence type="ECO:0000256" key="2">
    <source>
        <dbReference type="ARBA" id="ARBA00023002"/>
    </source>
</evidence>
<evidence type="ECO:0000259" key="5">
    <source>
        <dbReference type="Pfam" id="PF01507"/>
    </source>
</evidence>
<organism evidence="6 7">
    <name type="scientific">Virgisporangium aurantiacum</name>
    <dbReference type="NCBI Taxonomy" id="175570"/>
    <lineage>
        <taxon>Bacteria</taxon>
        <taxon>Bacillati</taxon>
        <taxon>Actinomycetota</taxon>
        <taxon>Actinomycetes</taxon>
        <taxon>Micromonosporales</taxon>
        <taxon>Micromonosporaceae</taxon>
        <taxon>Virgisporangium</taxon>
    </lineage>
</organism>
<dbReference type="EC" id="1.8.4.10" evidence="4"/>
<sequence>MSTVAVDLKSLAVEAAARLEGASAEKIVEWAAGEFGERFCVTSSFADAVLAHVVSKVVPGIDVVFLDTGLHFAETLRVREIVQRSLPVTVRSVRPDQTVAEQAEEYGPKLWARNPDECCALRKIEPLERALDRYDAWAAGLRRDESPSRANTPVVQFEAARGKVKVAPLYNWTQADVDAYISRHNVPVNALLRQGYASVGCWPCTKRTPPGSDPRAGRWPMFDKSECGLHK</sequence>
<evidence type="ECO:0000256" key="4">
    <source>
        <dbReference type="HAMAP-Rule" id="MF_00063"/>
    </source>
</evidence>
<dbReference type="Proteomes" id="UP000612585">
    <property type="component" value="Unassembled WGS sequence"/>
</dbReference>
<dbReference type="HAMAP" id="MF_00063">
    <property type="entry name" value="CysH"/>
    <property type="match status" value="1"/>
</dbReference>
<dbReference type="AlphaFoldDB" id="A0A8J3Z161"/>
<dbReference type="RefSeq" id="WP_203987587.1">
    <property type="nucleotide sequence ID" value="NZ_BOPG01000006.1"/>
</dbReference>
<dbReference type="GO" id="GO:0070814">
    <property type="term" value="P:hydrogen sulfide biosynthetic process"/>
    <property type="evidence" value="ECO:0007669"/>
    <property type="project" value="UniProtKB-UniRule"/>
</dbReference>
<dbReference type="GO" id="GO:0043866">
    <property type="term" value="F:adenylyl-sulfate reductase (thioredoxin) activity"/>
    <property type="evidence" value="ECO:0007669"/>
    <property type="project" value="UniProtKB-EC"/>
</dbReference>
<protein>
    <recommendedName>
        <fullName evidence="4">Adenosine 5'-phosphosulfate reductase</fullName>
        <shortName evidence="4">APS reductase</shortName>
        <ecNumber evidence="4">1.8.4.10</ecNumber>
    </recommendedName>
    <alternativeName>
        <fullName evidence="4">5'-adenylylsulfate reductase</fullName>
    </alternativeName>
    <alternativeName>
        <fullName evidence="4">Thioredoxin-dependent 5'-adenylylsulfate reductase</fullName>
    </alternativeName>
</protein>
<dbReference type="PANTHER" id="PTHR46509:SF1">
    <property type="entry name" value="PHOSPHOADENOSINE PHOSPHOSULFATE REDUCTASE"/>
    <property type="match status" value="1"/>
</dbReference>
<dbReference type="Pfam" id="PF01507">
    <property type="entry name" value="PAPS_reduct"/>
    <property type="match status" value="1"/>
</dbReference>
<feature type="binding site" evidence="4">
    <location>
        <position position="119"/>
    </location>
    <ligand>
        <name>[4Fe-4S] cluster</name>
        <dbReference type="ChEBI" id="CHEBI:49883"/>
    </ligand>
</feature>
<dbReference type="GO" id="GO:0004604">
    <property type="term" value="F:phosphoadenylyl-sulfate reductase (thioredoxin) activity"/>
    <property type="evidence" value="ECO:0007669"/>
    <property type="project" value="UniProtKB-UniRule"/>
</dbReference>
<comment type="caution">
    <text evidence="6">The sequence shown here is derived from an EMBL/GenBank/DDBJ whole genome shotgun (WGS) entry which is preliminary data.</text>
</comment>
<dbReference type="CDD" id="cd23945">
    <property type="entry name" value="PAPS_reductase"/>
    <property type="match status" value="1"/>
</dbReference>
<proteinExistence type="inferred from homology"/>
<comment type="catalytic activity">
    <reaction evidence="4">
        <text>[thioredoxin]-disulfide + sulfite + AMP + 2 H(+) = adenosine 5'-phosphosulfate + [thioredoxin]-dithiol</text>
        <dbReference type="Rhea" id="RHEA:21976"/>
        <dbReference type="Rhea" id="RHEA-COMP:10698"/>
        <dbReference type="Rhea" id="RHEA-COMP:10700"/>
        <dbReference type="ChEBI" id="CHEBI:15378"/>
        <dbReference type="ChEBI" id="CHEBI:17359"/>
        <dbReference type="ChEBI" id="CHEBI:29950"/>
        <dbReference type="ChEBI" id="CHEBI:50058"/>
        <dbReference type="ChEBI" id="CHEBI:58243"/>
        <dbReference type="ChEBI" id="CHEBI:456215"/>
        <dbReference type="EC" id="1.8.4.10"/>
    </reaction>
</comment>
<feature type="binding site" evidence="4">
    <location>
        <position position="118"/>
    </location>
    <ligand>
        <name>[4Fe-4S] cluster</name>
        <dbReference type="ChEBI" id="CHEBI:49883"/>
    </ligand>
</feature>
<keyword evidence="4" id="KW-0408">Iron</keyword>
<name>A0A8J3Z161_9ACTN</name>
<dbReference type="SUPFAM" id="SSF52402">
    <property type="entry name" value="Adenine nucleotide alpha hydrolases-like"/>
    <property type="match status" value="1"/>
</dbReference>
<evidence type="ECO:0000313" key="6">
    <source>
        <dbReference type="EMBL" id="GIJ53430.1"/>
    </source>
</evidence>
<accession>A0A8J3Z161</accession>
<keyword evidence="4" id="KW-0963">Cytoplasm</keyword>
<dbReference type="InterPro" id="IPR014729">
    <property type="entry name" value="Rossmann-like_a/b/a_fold"/>
</dbReference>